<sequence>MAKNAHLTLDDRSTIEVSLREGDSFTDIGRELGKDPSTIAKEIKNHI</sequence>
<accession>A0A1M6GFK4</accession>
<keyword evidence="3" id="KW-1185">Reference proteome</keyword>
<name>A0A1M6GFK4_BUTFI</name>
<dbReference type="InterPro" id="IPR025246">
    <property type="entry name" value="IS30-like_HTH"/>
</dbReference>
<feature type="non-terminal residue" evidence="2">
    <location>
        <position position="47"/>
    </location>
</feature>
<organism evidence="2 3">
    <name type="scientific">Butyrivibrio fibrisolvens DSM 3071</name>
    <dbReference type="NCBI Taxonomy" id="1121131"/>
    <lineage>
        <taxon>Bacteria</taxon>
        <taxon>Bacillati</taxon>
        <taxon>Bacillota</taxon>
        <taxon>Clostridia</taxon>
        <taxon>Lachnospirales</taxon>
        <taxon>Lachnospiraceae</taxon>
        <taxon>Butyrivibrio</taxon>
    </lineage>
</organism>
<dbReference type="AlphaFoldDB" id="A0A1M6GFK4"/>
<evidence type="ECO:0000313" key="2">
    <source>
        <dbReference type="EMBL" id="SHJ08720.1"/>
    </source>
</evidence>
<protein>
    <submittedName>
        <fullName evidence="2">Helix-turn-helix domain-containing protein</fullName>
    </submittedName>
</protein>
<gene>
    <name evidence="2" type="ORF">SAMN02745229_04081</name>
</gene>
<proteinExistence type="predicted"/>
<feature type="domain" description="Transposase IS30-like HTH" evidence="1">
    <location>
        <begin position="4"/>
        <end position="44"/>
    </location>
</feature>
<dbReference type="OrthoDB" id="9776104at2"/>
<dbReference type="Proteomes" id="UP000184278">
    <property type="component" value="Unassembled WGS sequence"/>
</dbReference>
<evidence type="ECO:0000259" key="1">
    <source>
        <dbReference type="Pfam" id="PF13936"/>
    </source>
</evidence>
<evidence type="ECO:0000313" key="3">
    <source>
        <dbReference type="Proteomes" id="UP000184278"/>
    </source>
</evidence>
<dbReference type="Pfam" id="PF13936">
    <property type="entry name" value="HTH_38"/>
    <property type="match status" value="1"/>
</dbReference>
<reference evidence="3" key="1">
    <citation type="submission" date="2016-11" db="EMBL/GenBank/DDBJ databases">
        <authorList>
            <person name="Varghese N."/>
            <person name="Submissions S."/>
        </authorList>
    </citation>
    <scope>NUCLEOTIDE SEQUENCE [LARGE SCALE GENOMIC DNA]</scope>
    <source>
        <strain evidence="3">DSM 3071</strain>
    </source>
</reference>
<dbReference type="EMBL" id="FQXK01000065">
    <property type="protein sequence ID" value="SHJ08720.1"/>
    <property type="molecule type" value="Genomic_DNA"/>
</dbReference>
<dbReference type="RefSeq" id="WP_073390511.1">
    <property type="nucleotide sequence ID" value="NZ_FQXK01000065.1"/>
</dbReference>